<protein>
    <submittedName>
        <fullName evidence="1">Uncharacterized protein</fullName>
    </submittedName>
</protein>
<evidence type="ECO:0000313" key="2">
    <source>
        <dbReference type="Proteomes" id="UP000275356"/>
    </source>
</evidence>
<name>A0A3N2D0U8_9MICO</name>
<keyword evidence="2" id="KW-1185">Reference proteome</keyword>
<dbReference type="RefSeq" id="WP_123740354.1">
    <property type="nucleotide sequence ID" value="NZ_RKHQ01000002.1"/>
</dbReference>
<dbReference type="Proteomes" id="UP000275356">
    <property type="component" value="Unassembled WGS sequence"/>
</dbReference>
<dbReference type="EMBL" id="RKHQ01000002">
    <property type="protein sequence ID" value="ROR93381.1"/>
    <property type="molecule type" value="Genomic_DNA"/>
</dbReference>
<gene>
    <name evidence="1" type="ORF">EDD28_2793</name>
</gene>
<reference evidence="1 2" key="1">
    <citation type="submission" date="2018-11" db="EMBL/GenBank/DDBJ databases">
        <title>Sequencing the genomes of 1000 actinobacteria strains.</title>
        <authorList>
            <person name="Klenk H.-P."/>
        </authorList>
    </citation>
    <scope>NUCLEOTIDE SEQUENCE [LARGE SCALE GENOMIC DNA]</scope>
    <source>
        <strain evidence="1 2">DSM 13521</strain>
    </source>
</reference>
<organism evidence="1 2">
    <name type="scientific">Salana multivorans</name>
    <dbReference type="NCBI Taxonomy" id="120377"/>
    <lineage>
        <taxon>Bacteria</taxon>
        <taxon>Bacillati</taxon>
        <taxon>Actinomycetota</taxon>
        <taxon>Actinomycetes</taxon>
        <taxon>Micrococcales</taxon>
        <taxon>Beutenbergiaceae</taxon>
        <taxon>Salana</taxon>
    </lineage>
</organism>
<proteinExistence type="predicted"/>
<dbReference type="OrthoDB" id="9898792at2"/>
<dbReference type="AlphaFoldDB" id="A0A3N2D0U8"/>
<evidence type="ECO:0000313" key="1">
    <source>
        <dbReference type="EMBL" id="ROR93381.1"/>
    </source>
</evidence>
<accession>A0A3N2D0U8</accession>
<comment type="caution">
    <text evidence="1">The sequence shown here is derived from an EMBL/GenBank/DDBJ whole genome shotgun (WGS) entry which is preliminary data.</text>
</comment>
<sequence length="351" mass="35837">MYTSTTLASAAAQWQAAADRLLTEAERVGPLDPGPFGELGADAERTADAERIDASVEDVLAGAESTWRTLEAAADGSLEGSFQAASLLSTTLALADSLLLADTTDEGAFAGLSVDEGRAVSFTETRAIVAATASVVATPDSLAKNLDDMQAAGATESFAVLSGSVGKLAGGALVSGLDGVLKGAAAAAYAALKDRLSGWWAALKRGVVQLTEWVVEKVKSLLPEALAEKLDELVETIQKKIDEGVADIATDLYGRLLGRGGVEAAWQEAAGSGDLTEAEGRLPTTVAAHTARIGWVTTGRKVVEKYDALVSAAVGVAPAAAQLGFAALVAAVLGFVALQVWSGFHAIEALV</sequence>